<comment type="caution">
    <text evidence="3">The sequence shown here is derived from an EMBL/GenBank/DDBJ whole genome shotgun (WGS) entry which is preliminary data.</text>
</comment>
<accession>A0A4Q7NYY2</accession>
<organism evidence="3 4">
    <name type="scientific">Cuneatibacter caecimuris</name>
    <dbReference type="NCBI Taxonomy" id="1796618"/>
    <lineage>
        <taxon>Bacteria</taxon>
        <taxon>Bacillati</taxon>
        <taxon>Bacillota</taxon>
        <taxon>Clostridia</taxon>
        <taxon>Lachnospirales</taxon>
        <taxon>Lachnospiraceae</taxon>
        <taxon>Cuneatibacter</taxon>
    </lineage>
</organism>
<proteinExistence type="predicted"/>
<sequence length="597" mass="69169">MQRKGRRRIKTAGELAVIILAAVLAGCGGSSGEEPATAAPQTGTYVEKEPPQENRVSDNMAVYADDDENSVVTMYLTVRQGTEGDNTNHTWTEINTYSAYYYDDNEIPRYNCEALLQIGDENGPAEGEFGYGETVANAAVQIRGQTSSKREQKNYKIRIKEEKGSWRGQRTIALNKHVGDPVRFRNKLAYDLMKNVPEMISARTQFVHLYVKDETEGGNGVFTDYGLYTQVEQMNKTYLKNHGLDNRGHLYKINFFEWYRYDALKLKSDPDYDEAAFEKYIEIKGNDDHTKLLDLLDKISDYSIPIEDIVEQNFDSQNICYWMAFHILTGNYDVGSRNYYIYSPLNSEKWYFISWDNDAAFSRTYHEWKDYSEGKSWEQGMTQFLHSALFERMFKVDRYRAQLSAAVEDLRANYLNREIMSQKISEYSEVVKPYVYRLPDLTYSLVSQENYDMLLNGMADETETNYQYFLESLERPWPFFVGTPYVEDGRLEVLWDTSFDMDNESITYSFALATDYSFQNILVQEEGLRLPEMTFDLLPPGQYFIRVRAKNASGYEQDCYDYYSMDSGGKAYGAKCFYVNEDGTITEHENTEGNETE</sequence>
<dbReference type="InterPro" id="IPR014867">
    <property type="entry name" value="Spore_coat_CotH_CotH2/3/7"/>
</dbReference>
<dbReference type="PROSITE" id="PS51257">
    <property type="entry name" value="PROKAR_LIPOPROTEIN"/>
    <property type="match status" value="1"/>
</dbReference>
<name>A0A4Q7NYY2_9FIRM</name>
<feature type="region of interest" description="Disordered" evidence="1">
    <location>
        <begin position="30"/>
        <end position="53"/>
    </location>
</feature>
<dbReference type="Proteomes" id="UP000292927">
    <property type="component" value="Unassembled WGS sequence"/>
</dbReference>
<dbReference type="OrthoDB" id="3235126at2"/>
<evidence type="ECO:0000256" key="2">
    <source>
        <dbReference type="SAM" id="SignalP"/>
    </source>
</evidence>
<dbReference type="RefSeq" id="WP_130436187.1">
    <property type="nucleotide sequence ID" value="NZ_SGXF01000008.1"/>
</dbReference>
<evidence type="ECO:0000313" key="4">
    <source>
        <dbReference type="Proteomes" id="UP000292927"/>
    </source>
</evidence>
<protein>
    <submittedName>
        <fullName evidence="3">Spore coat protein H</fullName>
    </submittedName>
</protein>
<dbReference type="PANTHER" id="PTHR40050:SF1">
    <property type="entry name" value="INNER SPORE COAT PROTEIN H"/>
    <property type="match status" value="1"/>
</dbReference>
<keyword evidence="2" id="KW-0732">Signal</keyword>
<dbReference type="Pfam" id="PF08757">
    <property type="entry name" value="CotH"/>
    <property type="match status" value="1"/>
</dbReference>
<reference evidence="3 4" key="1">
    <citation type="submission" date="2019-02" db="EMBL/GenBank/DDBJ databases">
        <title>Genomic Encyclopedia of Type Strains, Phase IV (KMG-IV): sequencing the most valuable type-strain genomes for metagenomic binning, comparative biology and taxonomic classification.</title>
        <authorList>
            <person name="Goeker M."/>
        </authorList>
    </citation>
    <scope>NUCLEOTIDE SEQUENCE [LARGE SCALE GENOMIC DNA]</scope>
    <source>
        <strain evidence="3 4">DSM 29486</strain>
    </source>
</reference>
<evidence type="ECO:0000313" key="3">
    <source>
        <dbReference type="EMBL" id="RZS92656.1"/>
    </source>
</evidence>
<evidence type="ECO:0000256" key="1">
    <source>
        <dbReference type="SAM" id="MobiDB-lite"/>
    </source>
</evidence>
<dbReference type="InterPro" id="IPR013783">
    <property type="entry name" value="Ig-like_fold"/>
</dbReference>
<dbReference type="PANTHER" id="PTHR40050">
    <property type="entry name" value="INNER SPORE COAT PROTEIN H"/>
    <property type="match status" value="1"/>
</dbReference>
<keyword evidence="3" id="KW-0946">Virion</keyword>
<dbReference type="EMBL" id="SGXF01000008">
    <property type="protein sequence ID" value="RZS92656.1"/>
    <property type="molecule type" value="Genomic_DNA"/>
</dbReference>
<keyword evidence="4" id="KW-1185">Reference proteome</keyword>
<gene>
    <name evidence="3" type="ORF">EV209_2950</name>
</gene>
<dbReference type="Gene3D" id="2.60.40.10">
    <property type="entry name" value="Immunoglobulins"/>
    <property type="match status" value="1"/>
</dbReference>
<feature type="chain" id="PRO_5038333791" evidence="2">
    <location>
        <begin position="33"/>
        <end position="597"/>
    </location>
</feature>
<dbReference type="AlphaFoldDB" id="A0A4Q7NYY2"/>
<keyword evidence="3" id="KW-0167">Capsid protein</keyword>
<feature type="signal peptide" evidence="2">
    <location>
        <begin position="1"/>
        <end position="32"/>
    </location>
</feature>